<dbReference type="AlphaFoldDB" id="G2EB36"/>
<dbReference type="InterPro" id="IPR046290">
    <property type="entry name" value="DUF6327"/>
</dbReference>
<dbReference type="eggNOG" id="ENOG5033AGN">
    <property type="taxonomic scope" value="Bacteria"/>
</dbReference>
<accession>G2EB36</accession>
<gene>
    <name evidence="2" type="ORF">BZARG_720</name>
</gene>
<evidence type="ECO:0000313" key="3">
    <source>
        <dbReference type="Proteomes" id="UP000003730"/>
    </source>
</evidence>
<name>G2EB36_9FLAO</name>
<evidence type="ECO:0000313" key="2">
    <source>
        <dbReference type="EMBL" id="EGV44247.1"/>
    </source>
</evidence>
<evidence type="ECO:0000256" key="1">
    <source>
        <dbReference type="SAM" id="Coils"/>
    </source>
</evidence>
<dbReference type="RefSeq" id="WP_008635340.1">
    <property type="nucleotide sequence ID" value="NZ_AFXZ01000009.1"/>
</dbReference>
<keyword evidence="1" id="KW-0175">Coiled coil</keyword>
<reference evidence="2 3" key="1">
    <citation type="journal article" date="2008" name="Int. J. Syst. Evol. Microbiol.">
        <title>Bizionia argentinensis sp. nov., isolated from surface marine water in Antarctica.</title>
        <authorList>
            <person name="Bercovich A."/>
            <person name="Vazquez S.C."/>
            <person name="Yankilevich P."/>
            <person name="Coria S.H."/>
            <person name="Foti M."/>
            <person name="Hernandez E."/>
            <person name="Vidal A."/>
            <person name="Ruberto L."/>
            <person name="Melo C."/>
            <person name="Marenssi S."/>
            <person name="Criscuolo M."/>
            <person name="Memoli M."/>
            <person name="Arguelles M."/>
            <person name="Mac Cormack W.P."/>
        </authorList>
    </citation>
    <scope>NUCLEOTIDE SEQUENCE [LARGE SCALE GENOMIC DNA]</scope>
    <source>
        <strain evidence="2 3">JUB59</strain>
    </source>
</reference>
<sequence length="66" mass="8016">MRHYQSFNDIETDLQRLNLERKIALEEMKLLKTEFKENLRPANWVNTLLSMAGKYGLYRIVKRFLK</sequence>
<organism evidence="2 3">
    <name type="scientific">Bizionia argentinensis JUB59</name>
    <dbReference type="NCBI Taxonomy" id="1046627"/>
    <lineage>
        <taxon>Bacteria</taxon>
        <taxon>Pseudomonadati</taxon>
        <taxon>Bacteroidota</taxon>
        <taxon>Flavobacteriia</taxon>
        <taxon>Flavobacteriales</taxon>
        <taxon>Flavobacteriaceae</taxon>
        <taxon>Bizionia</taxon>
    </lineage>
</organism>
<proteinExistence type="predicted"/>
<keyword evidence="3" id="KW-1185">Reference proteome</keyword>
<dbReference type="Pfam" id="PF19852">
    <property type="entry name" value="DUF6327"/>
    <property type="match status" value="1"/>
</dbReference>
<dbReference type="EMBL" id="AFXZ01000009">
    <property type="protein sequence ID" value="EGV44247.1"/>
    <property type="molecule type" value="Genomic_DNA"/>
</dbReference>
<dbReference type="Proteomes" id="UP000003730">
    <property type="component" value="Unassembled WGS sequence"/>
</dbReference>
<dbReference type="OrthoDB" id="1149272at2"/>
<feature type="coiled-coil region" evidence="1">
    <location>
        <begin position="7"/>
        <end position="34"/>
    </location>
</feature>
<comment type="caution">
    <text evidence="2">The sequence shown here is derived from an EMBL/GenBank/DDBJ whole genome shotgun (WGS) entry which is preliminary data.</text>
</comment>
<dbReference type="STRING" id="1046627.BZARG_720"/>
<protein>
    <submittedName>
        <fullName evidence="2">Uncharacterized protein</fullName>
    </submittedName>
</protein>